<proteinExistence type="predicted"/>
<comment type="subcellular location">
    <subcellularLocation>
        <location evidence="1">Membrane</location>
        <topology evidence="1">Multi-pass membrane protein</topology>
    </subcellularLocation>
</comment>
<dbReference type="AlphaFoldDB" id="A0A1H7B8P8"/>
<evidence type="ECO:0000256" key="3">
    <source>
        <dbReference type="ARBA" id="ARBA00022989"/>
    </source>
</evidence>
<evidence type="ECO:0000313" key="6">
    <source>
        <dbReference type="EMBL" id="SEJ70832.1"/>
    </source>
</evidence>
<dbReference type="Proteomes" id="UP000199662">
    <property type="component" value="Unassembled WGS sequence"/>
</dbReference>
<keyword evidence="2 5" id="KW-0812">Transmembrane</keyword>
<name>A0A1H7B8P8_9FIRM</name>
<dbReference type="STRING" id="84035.SAMN05660742_11478"/>
<evidence type="ECO:0008006" key="8">
    <source>
        <dbReference type="Google" id="ProtNLM"/>
    </source>
</evidence>
<keyword evidence="3 5" id="KW-1133">Transmembrane helix</keyword>
<feature type="transmembrane region" description="Helical" evidence="5">
    <location>
        <begin position="71"/>
        <end position="93"/>
    </location>
</feature>
<evidence type="ECO:0000256" key="5">
    <source>
        <dbReference type="SAM" id="Phobius"/>
    </source>
</evidence>
<dbReference type="InterPro" id="IPR019109">
    <property type="entry name" value="MamF_MmsF"/>
</dbReference>
<keyword evidence="4 5" id="KW-0472">Membrane</keyword>
<protein>
    <recommendedName>
        <fullName evidence="8">DUF4870 domain-containing protein</fullName>
    </recommendedName>
</protein>
<sequence>MISGEQKFLAVLSHLAYLLGIGLIIVPLIIVLLKKSDSFVHEHAKQALIAQTMFVLCSTIVMFLVHLLIGILLIPFLCIVGAVFFITSLVAAYKAMKGDSYDYPLIQSIARNF</sequence>
<evidence type="ECO:0000256" key="2">
    <source>
        <dbReference type="ARBA" id="ARBA00022692"/>
    </source>
</evidence>
<organism evidence="6 7">
    <name type="scientific">Propionispira arboris</name>
    <dbReference type="NCBI Taxonomy" id="84035"/>
    <lineage>
        <taxon>Bacteria</taxon>
        <taxon>Bacillati</taxon>
        <taxon>Bacillota</taxon>
        <taxon>Negativicutes</taxon>
        <taxon>Selenomonadales</taxon>
        <taxon>Selenomonadaceae</taxon>
        <taxon>Propionispira</taxon>
    </lineage>
</organism>
<accession>A0A1H7B8P8</accession>
<dbReference type="EMBL" id="FNZK01000014">
    <property type="protein sequence ID" value="SEJ70832.1"/>
    <property type="molecule type" value="Genomic_DNA"/>
</dbReference>
<keyword evidence="7" id="KW-1185">Reference proteome</keyword>
<evidence type="ECO:0000313" key="7">
    <source>
        <dbReference type="Proteomes" id="UP000199662"/>
    </source>
</evidence>
<evidence type="ECO:0000256" key="1">
    <source>
        <dbReference type="ARBA" id="ARBA00004141"/>
    </source>
</evidence>
<evidence type="ECO:0000256" key="4">
    <source>
        <dbReference type="ARBA" id="ARBA00023136"/>
    </source>
</evidence>
<feature type="transmembrane region" description="Helical" evidence="5">
    <location>
        <begin position="46"/>
        <end position="65"/>
    </location>
</feature>
<gene>
    <name evidence="6" type="ORF">SAMN05660742_11478</name>
</gene>
<feature type="transmembrane region" description="Helical" evidence="5">
    <location>
        <begin position="15"/>
        <end position="34"/>
    </location>
</feature>
<reference evidence="6 7" key="1">
    <citation type="submission" date="2016-10" db="EMBL/GenBank/DDBJ databases">
        <authorList>
            <person name="de Groot N.N."/>
        </authorList>
    </citation>
    <scope>NUCLEOTIDE SEQUENCE [LARGE SCALE GENOMIC DNA]</scope>
    <source>
        <strain evidence="6 7">DSM 2179</strain>
    </source>
</reference>
<dbReference type="RefSeq" id="WP_091832863.1">
    <property type="nucleotide sequence ID" value="NZ_FNZK01000014.1"/>
</dbReference>
<dbReference type="Pfam" id="PF09685">
    <property type="entry name" value="MamF_MmsF"/>
    <property type="match status" value="1"/>
</dbReference>